<reference evidence="10 11" key="1">
    <citation type="submission" date="2016-10" db="EMBL/GenBank/DDBJ databases">
        <authorList>
            <person name="de Groot N.N."/>
        </authorList>
    </citation>
    <scope>NUCLEOTIDE SEQUENCE [LARGE SCALE GENOMIC DNA]</scope>
    <source>
        <strain evidence="10 11">DSM 21001</strain>
    </source>
</reference>
<evidence type="ECO:0000256" key="3">
    <source>
        <dbReference type="ARBA" id="ARBA00022676"/>
    </source>
</evidence>
<dbReference type="InterPro" id="IPR050297">
    <property type="entry name" value="LipidA_mod_glycosyltrf_83"/>
</dbReference>
<gene>
    <name evidence="10" type="ORF">SAMN05421771_1205</name>
</gene>
<evidence type="ECO:0000313" key="10">
    <source>
        <dbReference type="EMBL" id="SFS06409.1"/>
    </source>
</evidence>
<keyword evidence="3 10" id="KW-0328">Glycosyltransferase</keyword>
<proteinExistence type="predicted"/>
<keyword evidence="6 8" id="KW-1133">Transmembrane helix</keyword>
<accession>A0A1I6LSM0</accession>
<evidence type="ECO:0000256" key="8">
    <source>
        <dbReference type="SAM" id="Phobius"/>
    </source>
</evidence>
<evidence type="ECO:0000259" key="9">
    <source>
        <dbReference type="Pfam" id="PF13231"/>
    </source>
</evidence>
<dbReference type="InterPro" id="IPR038731">
    <property type="entry name" value="RgtA/B/C-like"/>
</dbReference>
<keyword evidence="7 8" id="KW-0472">Membrane</keyword>
<feature type="transmembrane region" description="Helical" evidence="8">
    <location>
        <begin position="154"/>
        <end position="184"/>
    </location>
</feature>
<dbReference type="STRING" id="474950.SAMN05421771_1205"/>
<feature type="transmembrane region" description="Helical" evidence="8">
    <location>
        <begin position="325"/>
        <end position="346"/>
    </location>
</feature>
<feature type="domain" description="Glycosyltransferase RgtA/B/C/D-like" evidence="9">
    <location>
        <begin position="54"/>
        <end position="214"/>
    </location>
</feature>
<evidence type="ECO:0000313" key="11">
    <source>
        <dbReference type="Proteomes" id="UP000199024"/>
    </source>
</evidence>
<sequence>MRFEKKRGSSAPVVLPIVCVVVLIHLLTAGRYGIFRDELYYIACARHLGAGYVDHPPLIAWITWLVLHTLGSSLLALRLLPALASGLLVWMTARIAQDWGGGRYAQFLAALSIAPVPIYLILQHWLTMNAFEPLCWTGIFWAASRLMLRQQPRYLIWIGVLAGIGLENKYSIVFPLLGLLCGILLNPERKWLRSPYLAIAVAFAMMLFLPNLLWLVHHGFPFLEFESHSRLSDARILRGPVSFLLDQARIMNPVLAPLWILGLGWFFTKEGKAIRPIGTAALFVMLLLLGLQAKNYYVSPVYPILFASGAVLLERLSARRLWLRAVYPICLVVSGCVLAPLVMPILSPPRFLAYHHLWHDFTPVVFENEPERPLPQYFSDEFGWEAMTQITAQIFHQLPPREQAHTAIFANNYGQAAAIDFFGPRYGLPASISNAQTYWLWGPRQYDGQSVIVLGSDGRGDREHFRSVEAAGVVNSVYSRDNERYTIFVCRGIYPPLGVLWTRIKAW</sequence>
<dbReference type="PANTHER" id="PTHR33908">
    <property type="entry name" value="MANNOSYLTRANSFERASE YKCB-RELATED"/>
    <property type="match status" value="1"/>
</dbReference>
<keyword evidence="2" id="KW-1003">Cell membrane</keyword>
<feature type="transmembrane region" description="Helical" evidence="8">
    <location>
        <begin position="58"/>
        <end position="91"/>
    </location>
</feature>
<feature type="transmembrane region" description="Helical" evidence="8">
    <location>
        <begin position="250"/>
        <end position="267"/>
    </location>
</feature>
<dbReference type="RefSeq" id="WP_175528888.1">
    <property type="nucleotide sequence ID" value="NZ_FOZL01000001.1"/>
</dbReference>
<dbReference type="GO" id="GO:0016763">
    <property type="term" value="F:pentosyltransferase activity"/>
    <property type="evidence" value="ECO:0007669"/>
    <property type="project" value="TreeGrafter"/>
</dbReference>
<dbReference type="GO" id="GO:0009103">
    <property type="term" value="P:lipopolysaccharide biosynthetic process"/>
    <property type="evidence" value="ECO:0007669"/>
    <property type="project" value="UniProtKB-ARBA"/>
</dbReference>
<evidence type="ECO:0000256" key="7">
    <source>
        <dbReference type="ARBA" id="ARBA00023136"/>
    </source>
</evidence>
<keyword evidence="11" id="KW-1185">Reference proteome</keyword>
<feature type="transmembrane region" description="Helical" evidence="8">
    <location>
        <begin position="274"/>
        <end position="291"/>
    </location>
</feature>
<dbReference type="Proteomes" id="UP000199024">
    <property type="component" value="Unassembled WGS sequence"/>
</dbReference>
<feature type="transmembrane region" description="Helical" evidence="8">
    <location>
        <begin position="12"/>
        <end position="32"/>
    </location>
</feature>
<keyword evidence="4 10" id="KW-0808">Transferase</keyword>
<keyword evidence="5 8" id="KW-0812">Transmembrane</keyword>
<dbReference type="GO" id="GO:0005886">
    <property type="term" value="C:plasma membrane"/>
    <property type="evidence" value="ECO:0007669"/>
    <property type="project" value="UniProtKB-SubCell"/>
</dbReference>
<evidence type="ECO:0000256" key="1">
    <source>
        <dbReference type="ARBA" id="ARBA00004651"/>
    </source>
</evidence>
<protein>
    <submittedName>
        <fullName evidence="10">Dolichyl-phosphate-mannose-protein mannosyltransferase</fullName>
    </submittedName>
</protein>
<organism evidence="10 11">
    <name type="scientific">Granulicella pectinivorans</name>
    <dbReference type="NCBI Taxonomy" id="474950"/>
    <lineage>
        <taxon>Bacteria</taxon>
        <taxon>Pseudomonadati</taxon>
        <taxon>Acidobacteriota</taxon>
        <taxon>Terriglobia</taxon>
        <taxon>Terriglobales</taxon>
        <taxon>Acidobacteriaceae</taxon>
        <taxon>Granulicella</taxon>
    </lineage>
</organism>
<name>A0A1I6LSM0_9BACT</name>
<feature type="transmembrane region" description="Helical" evidence="8">
    <location>
        <begin position="297"/>
        <end position="313"/>
    </location>
</feature>
<dbReference type="AlphaFoldDB" id="A0A1I6LSM0"/>
<feature type="transmembrane region" description="Helical" evidence="8">
    <location>
        <begin position="196"/>
        <end position="216"/>
    </location>
</feature>
<dbReference type="Pfam" id="PF13231">
    <property type="entry name" value="PMT_2"/>
    <property type="match status" value="1"/>
</dbReference>
<feature type="transmembrane region" description="Helical" evidence="8">
    <location>
        <begin position="103"/>
        <end position="122"/>
    </location>
</feature>
<dbReference type="PANTHER" id="PTHR33908:SF11">
    <property type="entry name" value="MEMBRANE PROTEIN"/>
    <property type="match status" value="1"/>
</dbReference>
<evidence type="ECO:0000256" key="5">
    <source>
        <dbReference type="ARBA" id="ARBA00022692"/>
    </source>
</evidence>
<comment type="subcellular location">
    <subcellularLocation>
        <location evidence="1">Cell membrane</location>
        <topology evidence="1">Multi-pass membrane protein</topology>
    </subcellularLocation>
</comment>
<evidence type="ECO:0000256" key="4">
    <source>
        <dbReference type="ARBA" id="ARBA00022679"/>
    </source>
</evidence>
<evidence type="ECO:0000256" key="6">
    <source>
        <dbReference type="ARBA" id="ARBA00022989"/>
    </source>
</evidence>
<evidence type="ECO:0000256" key="2">
    <source>
        <dbReference type="ARBA" id="ARBA00022475"/>
    </source>
</evidence>
<dbReference type="EMBL" id="FOZL01000001">
    <property type="protein sequence ID" value="SFS06409.1"/>
    <property type="molecule type" value="Genomic_DNA"/>
</dbReference>